<organism evidence="6 7">
    <name type="scientific">Candidatus Brevifilum fermentans</name>
    <dbReference type="NCBI Taxonomy" id="1986204"/>
    <lineage>
        <taxon>Bacteria</taxon>
        <taxon>Bacillati</taxon>
        <taxon>Chloroflexota</taxon>
        <taxon>Anaerolineae</taxon>
        <taxon>Anaerolineales</taxon>
        <taxon>Anaerolineaceae</taxon>
        <taxon>Candidatus Brevifilum</taxon>
    </lineage>
</organism>
<gene>
    <name evidence="6" type="primary">zurA</name>
    <name evidence="6" type="ORF">CFX1CAM_2243</name>
</gene>
<dbReference type="SUPFAM" id="SSF52540">
    <property type="entry name" value="P-loop containing nucleoside triphosphate hydrolases"/>
    <property type="match status" value="1"/>
</dbReference>
<dbReference type="PROSITE" id="PS50893">
    <property type="entry name" value="ABC_TRANSPORTER_2"/>
    <property type="match status" value="1"/>
</dbReference>
<feature type="domain" description="ABC transporter" evidence="5">
    <location>
        <begin position="12"/>
        <end position="244"/>
    </location>
</feature>
<dbReference type="CDD" id="cd03235">
    <property type="entry name" value="ABC_Metallic_Cations"/>
    <property type="match status" value="1"/>
</dbReference>
<reference evidence="7" key="1">
    <citation type="submission" date="2017-05" db="EMBL/GenBank/DDBJ databases">
        <authorList>
            <person name="Kirkegaard R."/>
            <person name="Mcilroy J S."/>
        </authorList>
    </citation>
    <scope>NUCLEOTIDE SEQUENCE [LARGE SCALE GENOMIC DNA]</scope>
</reference>
<evidence type="ECO:0000256" key="1">
    <source>
        <dbReference type="ARBA" id="ARBA00005417"/>
    </source>
</evidence>
<dbReference type="PANTHER" id="PTHR42734:SF17">
    <property type="entry name" value="METAL TRANSPORT SYSTEM ATP-BINDING PROTEIN TM_0124-RELATED"/>
    <property type="match status" value="1"/>
</dbReference>
<dbReference type="FunFam" id="3.40.50.300:FF:000134">
    <property type="entry name" value="Iron-enterobactin ABC transporter ATP-binding protein"/>
    <property type="match status" value="1"/>
</dbReference>
<dbReference type="GO" id="GO:0005524">
    <property type="term" value="F:ATP binding"/>
    <property type="evidence" value="ECO:0007669"/>
    <property type="project" value="UniProtKB-KW"/>
</dbReference>
<dbReference type="InterPro" id="IPR027417">
    <property type="entry name" value="P-loop_NTPase"/>
</dbReference>
<dbReference type="Pfam" id="PF00005">
    <property type="entry name" value="ABC_tran"/>
    <property type="match status" value="1"/>
</dbReference>
<dbReference type="PANTHER" id="PTHR42734">
    <property type="entry name" value="METAL TRANSPORT SYSTEM ATP-BINDING PROTEIN TM_0124-RELATED"/>
    <property type="match status" value="1"/>
</dbReference>
<keyword evidence="3" id="KW-0547">Nucleotide-binding</keyword>
<evidence type="ECO:0000313" key="6">
    <source>
        <dbReference type="EMBL" id="SMX55308.1"/>
    </source>
</evidence>
<evidence type="ECO:0000256" key="4">
    <source>
        <dbReference type="ARBA" id="ARBA00022840"/>
    </source>
</evidence>
<dbReference type="RefSeq" id="WP_087863144.1">
    <property type="nucleotide sequence ID" value="NZ_LT859958.1"/>
</dbReference>
<sequence length="261" mass="29542">MNDIFKNSQPLVEIKNLYAGYQYEVVLEDINLTIEQDDFIGLIGPNGGGKTTLLRVLLGLLQPKSGSITVMGETPEKGRRRIGYVPQFAEYDAEFPISVRDVVRMGRLSSQRLFKPYSTEDDRVVDERLDWVGMLEYQDRAIRELSGGQRQRVYIARALTTNPTLLVLDEPTISVDIEARTQIYELLHKINQDGVTIFLVTHDLNVISSYVKTIGCLNRKLHYHGEKQITDEMLQSTYGCPVDLIAHGLPHRVLAEHKGGN</sequence>
<dbReference type="OrthoDB" id="9806726at2"/>
<dbReference type="InterPro" id="IPR003439">
    <property type="entry name" value="ABC_transporter-like_ATP-bd"/>
</dbReference>
<protein>
    <submittedName>
        <fullName evidence="6">Zinc uptake system ATP-binding protein ZurA</fullName>
    </submittedName>
</protein>
<dbReference type="KEGG" id="abat:CFX1CAM_2243"/>
<dbReference type="SMART" id="SM00382">
    <property type="entry name" value="AAA"/>
    <property type="match status" value="1"/>
</dbReference>
<accession>A0A1Y6K8W1</accession>
<dbReference type="GO" id="GO:0016887">
    <property type="term" value="F:ATP hydrolysis activity"/>
    <property type="evidence" value="ECO:0007669"/>
    <property type="project" value="InterPro"/>
</dbReference>
<comment type="similarity">
    <text evidence="1">Belongs to the ABC transporter superfamily.</text>
</comment>
<proteinExistence type="inferred from homology"/>
<dbReference type="Gene3D" id="3.40.50.300">
    <property type="entry name" value="P-loop containing nucleotide triphosphate hydrolases"/>
    <property type="match status" value="1"/>
</dbReference>
<evidence type="ECO:0000313" key="7">
    <source>
        <dbReference type="Proteomes" id="UP000195514"/>
    </source>
</evidence>
<evidence type="ECO:0000256" key="2">
    <source>
        <dbReference type="ARBA" id="ARBA00022448"/>
    </source>
</evidence>
<dbReference type="Proteomes" id="UP000195514">
    <property type="component" value="Chromosome I"/>
</dbReference>
<dbReference type="EMBL" id="LT859958">
    <property type="protein sequence ID" value="SMX55308.1"/>
    <property type="molecule type" value="Genomic_DNA"/>
</dbReference>
<dbReference type="InterPro" id="IPR050153">
    <property type="entry name" value="Metal_Ion_Import_ABC"/>
</dbReference>
<name>A0A1Y6K8W1_9CHLR</name>
<evidence type="ECO:0000259" key="5">
    <source>
        <dbReference type="PROSITE" id="PS50893"/>
    </source>
</evidence>
<dbReference type="InterPro" id="IPR003593">
    <property type="entry name" value="AAA+_ATPase"/>
</dbReference>
<evidence type="ECO:0000256" key="3">
    <source>
        <dbReference type="ARBA" id="ARBA00022741"/>
    </source>
</evidence>
<keyword evidence="7" id="KW-1185">Reference proteome</keyword>
<dbReference type="AlphaFoldDB" id="A0A1Y6K8W1"/>
<keyword evidence="4 6" id="KW-0067">ATP-binding</keyword>
<keyword evidence="2" id="KW-0813">Transport</keyword>